<dbReference type="Gene3D" id="3.40.50.150">
    <property type="entry name" value="Vaccinia Virus protein VP39"/>
    <property type="match status" value="1"/>
</dbReference>
<dbReference type="InterPro" id="IPR029063">
    <property type="entry name" value="SAM-dependent_MTases_sf"/>
</dbReference>
<dbReference type="GO" id="GO:0008168">
    <property type="term" value="F:methyltransferase activity"/>
    <property type="evidence" value="ECO:0007669"/>
    <property type="project" value="UniProtKB-KW"/>
</dbReference>
<sequence length="257" mass="27270">MSAVASGEAEISRSTLHDGRVMLDQPVKGYRAGLDAVLLAAALELRPGAQACEFGCGAGAALLCAARLNPDARFTAFEKDQAMAGLASANTALNGYEGRIAIETGDALALAGTARFDAVFFNPPFFDDESALRPPAAEKRNAWISDAPLEDWIGAGLKALRPRGQLVIIHRADRLGDMLARFKGRAGDIGVLPVHPRAGEPAKRVIVRAVKASRAPLRILPGLIVHGGEGERFTLQAKAVLTGEARLCLHSPERRRP</sequence>
<name>A0ABQ1XR06_9PROT</name>
<evidence type="ECO:0000256" key="2">
    <source>
        <dbReference type="ARBA" id="ARBA00022691"/>
    </source>
</evidence>
<evidence type="ECO:0000313" key="5">
    <source>
        <dbReference type="Proteomes" id="UP000648722"/>
    </source>
</evidence>
<protein>
    <submittedName>
        <fullName evidence="4">Methyltransferase</fullName>
    </submittedName>
</protein>
<feature type="domain" description="Methyltransferase small" evidence="3">
    <location>
        <begin position="38"/>
        <end position="130"/>
    </location>
</feature>
<reference evidence="5" key="1">
    <citation type="journal article" date="2019" name="Int. J. Syst. Evol. Microbiol.">
        <title>The Global Catalogue of Microorganisms (GCM) 10K type strain sequencing project: providing services to taxonomists for standard genome sequencing and annotation.</title>
        <authorList>
            <consortium name="The Broad Institute Genomics Platform"/>
            <consortium name="The Broad Institute Genome Sequencing Center for Infectious Disease"/>
            <person name="Wu L."/>
            <person name="Ma J."/>
        </authorList>
    </citation>
    <scope>NUCLEOTIDE SEQUENCE [LARGE SCALE GENOMIC DNA]</scope>
    <source>
        <strain evidence="5">CGMCC 1.12766</strain>
    </source>
</reference>
<evidence type="ECO:0000313" key="4">
    <source>
        <dbReference type="EMBL" id="GGH00851.1"/>
    </source>
</evidence>
<evidence type="ECO:0000259" key="3">
    <source>
        <dbReference type="Pfam" id="PF05175"/>
    </source>
</evidence>
<dbReference type="EMBL" id="BMFS01000006">
    <property type="protein sequence ID" value="GGH00851.1"/>
    <property type="molecule type" value="Genomic_DNA"/>
</dbReference>
<proteinExistence type="predicted"/>
<dbReference type="InterPro" id="IPR050210">
    <property type="entry name" value="tRNA_Adenine-N(6)_MTase"/>
</dbReference>
<keyword evidence="5" id="KW-1185">Reference proteome</keyword>
<dbReference type="InterPro" id="IPR002052">
    <property type="entry name" value="DNA_methylase_N6_adenine_CS"/>
</dbReference>
<comment type="caution">
    <text evidence="4">The sequence shown here is derived from an EMBL/GenBank/DDBJ whole genome shotgun (WGS) entry which is preliminary data.</text>
</comment>
<dbReference type="CDD" id="cd02440">
    <property type="entry name" value="AdoMet_MTases"/>
    <property type="match status" value="1"/>
</dbReference>
<keyword evidence="1 4" id="KW-0808">Transferase</keyword>
<dbReference type="PANTHER" id="PTHR47739:SF1">
    <property type="entry name" value="TRNA1(VAL) (ADENINE(37)-N6)-METHYLTRANSFERASE"/>
    <property type="match status" value="1"/>
</dbReference>
<organism evidence="4 5">
    <name type="scientific">Glycocaulis albus</name>
    <dbReference type="NCBI Taxonomy" id="1382801"/>
    <lineage>
        <taxon>Bacteria</taxon>
        <taxon>Pseudomonadati</taxon>
        <taxon>Pseudomonadota</taxon>
        <taxon>Alphaproteobacteria</taxon>
        <taxon>Maricaulales</taxon>
        <taxon>Maricaulaceae</taxon>
        <taxon>Glycocaulis</taxon>
    </lineage>
</organism>
<dbReference type="GO" id="GO:0032259">
    <property type="term" value="P:methylation"/>
    <property type="evidence" value="ECO:0007669"/>
    <property type="project" value="UniProtKB-KW"/>
</dbReference>
<dbReference type="Pfam" id="PF05175">
    <property type="entry name" value="MTS"/>
    <property type="match status" value="1"/>
</dbReference>
<dbReference type="PROSITE" id="PS00092">
    <property type="entry name" value="N6_MTASE"/>
    <property type="match status" value="1"/>
</dbReference>
<accession>A0ABQ1XR06</accession>
<gene>
    <name evidence="4" type="ORF">GCM10007420_16070</name>
</gene>
<dbReference type="SUPFAM" id="SSF53335">
    <property type="entry name" value="S-adenosyl-L-methionine-dependent methyltransferases"/>
    <property type="match status" value="1"/>
</dbReference>
<keyword evidence="1 4" id="KW-0489">Methyltransferase</keyword>
<keyword evidence="2" id="KW-0949">S-adenosyl-L-methionine</keyword>
<dbReference type="Proteomes" id="UP000648722">
    <property type="component" value="Unassembled WGS sequence"/>
</dbReference>
<dbReference type="InterPro" id="IPR007848">
    <property type="entry name" value="Small_mtfrase_dom"/>
</dbReference>
<dbReference type="RefSeq" id="WP_188452052.1">
    <property type="nucleotide sequence ID" value="NZ_BMFS01000006.1"/>
</dbReference>
<evidence type="ECO:0000256" key="1">
    <source>
        <dbReference type="ARBA" id="ARBA00022603"/>
    </source>
</evidence>
<dbReference type="PANTHER" id="PTHR47739">
    <property type="entry name" value="TRNA1(VAL) (ADENINE(37)-N6)-METHYLTRANSFERASE"/>
    <property type="match status" value="1"/>
</dbReference>